<keyword evidence="3" id="KW-1185">Reference proteome</keyword>
<dbReference type="STRING" id="633440.SAMN05421869_12984"/>
<reference evidence="2 3" key="1">
    <citation type="submission" date="2016-10" db="EMBL/GenBank/DDBJ databases">
        <authorList>
            <person name="de Groot N.N."/>
        </authorList>
    </citation>
    <scope>NUCLEOTIDE SEQUENCE [LARGE SCALE GENOMIC DNA]</scope>
    <source>
        <strain evidence="2 3">CGMCC 4.6533</strain>
    </source>
</reference>
<dbReference type="SUPFAM" id="SSF53474">
    <property type="entry name" value="alpha/beta-Hydrolases"/>
    <property type="match status" value="1"/>
</dbReference>
<dbReference type="AlphaFoldDB" id="A0A1G9M8A4"/>
<accession>A0A1G9M8A4</accession>
<gene>
    <name evidence="2" type="ORF">SAMN05421869_12984</name>
</gene>
<evidence type="ECO:0000259" key="1">
    <source>
        <dbReference type="Pfam" id="PF00561"/>
    </source>
</evidence>
<dbReference type="InterPro" id="IPR000073">
    <property type="entry name" value="AB_hydrolase_1"/>
</dbReference>
<protein>
    <submittedName>
        <fullName evidence="2">Pimeloyl-ACP methyl ester carboxylesterase</fullName>
    </submittedName>
</protein>
<organism evidence="2 3">
    <name type="scientific">Nonomuraea jiangxiensis</name>
    <dbReference type="NCBI Taxonomy" id="633440"/>
    <lineage>
        <taxon>Bacteria</taxon>
        <taxon>Bacillati</taxon>
        <taxon>Actinomycetota</taxon>
        <taxon>Actinomycetes</taxon>
        <taxon>Streptosporangiales</taxon>
        <taxon>Streptosporangiaceae</taxon>
        <taxon>Nonomuraea</taxon>
    </lineage>
</organism>
<dbReference type="OrthoDB" id="3210164at2"/>
<evidence type="ECO:0000313" key="3">
    <source>
        <dbReference type="Proteomes" id="UP000199202"/>
    </source>
</evidence>
<name>A0A1G9M8A4_9ACTN</name>
<evidence type="ECO:0000313" key="2">
    <source>
        <dbReference type="EMBL" id="SDL69895.1"/>
    </source>
</evidence>
<dbReference type="PANTHER" id="PTHR43433:SF5">
    <property type="entry name" value="AB HYDROLASE-1 DOMAIN-CONTAINING PROTEIN"/>
    <property type="match status" value="1"/>
</dbReference>
<proteinExistence type="predicted"/>
<sequence length="271" mass="28782">MDSGMLTTPGAELYYEARGSGPVLLTILGGGGDAAMAGPLAEALARRYTVITYDRRGTTRSPFTGPPAEQRVAEHADDALGLIDASGPEAAYVFGTHSGALIALDLLARHPARVRRLVAHEPPAFDLLPDAARWRRLAQEAVDLGRREGVGPAMRRFGEETGVAAPPEPDPGLPAWVRDMLARMAANMETSLLYELRSFSRFVPDPVALRGAPLVLASGAQSRGKLMHRCTLAVAEHLGVTAVELPGDHVGYLRSPAEFAAALHERLAGSP</sequence>
<dbReference type="Pfam" id="PF00561">
    <property type="entry name" value="Abhydrolase_1"/>
    <property type="match status" value="1"/>
</dbReference>
<dbReference type="Proteomes" id="UP000199202">
    <property type="component" value="Unassembled WGS sequence"/>
</dbReference>
<feature type="domain" description="AB hydrolase-1" evidence="1">
    <location>
        <begin position="22"/>
        <end position="135"/>
    </location>
</feature>
<dbReference type="InterPro" id="IPR029058">
    <property type="entry name" value="AB_hydrolase_fold"/>
</dbReference>
<dbReference type="GO" id="GO:0004806">
    <property type="term" value="F:triacylglycerol lipase activity"/>
    <property type="evidence" value="ECO:0007669"/>
    <property type="project" value="TreeGrafter"/>
</dbReference>
<dbReference type="Gene3D" id="3.40.50.1820">
    <property type="entry name" value="alpha/beta hydrolase"/>
    <property type="match status" value="1"/>
</dbReference>
<dbReference type="EMBL" id="FNDJ01000029">
    <property type="protein sequence ID" value="SDL69895.1"/>
    <property type="molecule type" value="Genomic_DNA"/>
</dbReference>
<dbReference type="GO" id="GO:0046503">
    <property type="term" value="P:glycerolipid catabolic process"/>
    <property type="evidence" value="ECO:0007669"/>
    <property type="project" value="TreeGrafter"/>
</dbReference>
<dbReference type="InterPro" id="IPR050471">
    <property type="entry name" value="AB_hydrolase"/>
</dbReference>
<dbReference type="PANTHER" id="PTHR43433">
    <property type="entry name" value="HYDROLASE, ALPHA/BETA FOLD FAMILY PROTEIN"/>
    <property type="match status" value="1"/>
</dbReference>